<evidence type="ECO:0000313" key="2">
    <source>
        <dbReference type="EMBL" id="SFM94955.1"/>
    </source>
</evidence>
<keyword evidence="3" id="KW-1185">Reference proteome</keyword>
<dbReference type="Gene3D" id="3.40.50.300">
    <property type="entry name" value="P-loop containing nucleotide triphosphate hydrolases"/>
    <property type="match status" value="1"/>
</dbReference>
<dbReference type="InterPro" id="IPR050356">
    <property type="entry name" value="SulA_CellDiv_inhibitor"/>
</dbReference>
<dbReference type="SUPFAM" id="SSF52540">
    <property type="entry name" value="P-loop containing nucleoside triphosphate hydrolases"/>
    <property type="match status" value="1"/>
</dbReference>
<reference evidence="2 3" key="1">
    <citation type="submission" date="2016-10" db="EMBL/GenBank/DDBJ databases">
        <authorList>
            <person name="de Groot N.N."/>
        </authorList>
    </citation>
    <scope>NUCLEOTIDE SEQUENCE [LARGE SCALE GENOMIC DNA]</scope>
    <source>
        <strain evidence="2 3">CGMCC 1.7659</strain>
    </source>
</reference>
<evidence type="ECO:0000256" key="1">
    <source>
        <dbReference type="ARBA" id="ARBA00022763"/>
    </source>
</evidence>
<dbReference type="AlphaFoldDB" id="A0A1I4V1F2"/>
<dbReference type="PANTHER" id="PTHR35369:SF3">
    <property type="entry name" value="TRANSLESION DNA SYNTHESIS-ASSOCIATED PROTEIN IMUA"/>
    <property type="match status" value="1"/>
</dbReference>
<dbReference type="RefSeq" id="WP_139224787.1">
    <property type="nucleotide sequence ID" value="NZ_FOVF01000001.1"/>
</dbReference>
<dbReference type="EMBL" id="FOVF01000001">
    <property type="protein sequence ID" value="SFM94955.1"/>
    <property type="molecule type" value="Genomic_DNA"/>
</dbReference>
<name>A0A1I4V1F2_9GAMM</name>
<dbReference type="Proteomes" id="UP000198575">
    <property type="component" value="Unassembled WGS sequence"/>
</dbReference>
<gene>
    <name evidence="2" type="ORF">SAMN05216289_10119</name>
</gene>
<dbReference type="GO" id="GO:0006281">
    <property type="term" value="P:DNA repair"/>
    <property type="evidence" value="ECO:0007669"/>
    <property type="project" value="TreeGrafter"/>
</dbReference>
<accession>A0A1I4V1F2</accession>
<dbReference type="NCBIfam" id="NF033429">
    <property type="entry name" value="ImuA_translesion"/>
    <property type="match status" value="1"/>
</dbReference>
<keyword evidence="2" id="KW-0131">Cell cycle</keyword>
<evidence type="ECO:0000313" key="3">
    <source>
        <dbReference type="Proteomes" id="UP000198575"/>
    </source>
</evidence>
<dbReference type="PIRSF" id="PIRSF037290">
    <property type="entry name" value="UCP037290"/>
    <property type="match status" value="1"/>
</dbReference>
<dbReference type="OrthoDB" id="9811176at2"/>
<dbReference type="InterPro" id="IPR017166">
    <property type="entry name" value="UCP037290"/>
</dbReference>
<sequence>MSAVLASPLPAQFPPARTSALGEVLRHPGIWRGGAEPASSIRTLASGNASLDALLPGGGWPVGALTEILVENDGLGELELVMPALAALTRASRRVAIIAPPYLPYPPALAAAGVDLAHLVQIDAGVADSHWSAEQCLRAGCCAAVLHWLPDADYRQLRRLQLAAETGNALAFLFRPLRASAVTSPAALRLKISHSETGSCIEVLKCKGIMDTRRDPRIPLRA</sequence>
<dbReference type="PANTHER" id="PTHR35369">
    <property type="entry name" value="BLR3025 PROTEIN-RELATED"/>
    <property type="match status" value="1"/>
</dbReference>
<protein>
    <submittedName>
        <fullName evidence="2">Cell division inhibitor SulA/protein ImuA</fullName>
    </submittedName>
</protein>
<keyword evidence="2" id="KW-0132">Cell division</keyword>
<dbReference type="GO" id="GO:0051301">
    <property type="term" value="P:cell division"/>
    <property type="evidence" value="ECO:0007669"/>
    <property type="project" value="UniProtKB-KW"/>
</dbReference>
<dbReference type="InterPro" id="IPR047610">
    <property type="entry name" value="ImuA_translesion"/>
</dbReference>
<proteinExistence type="predicted"/>
<dbReference type="STRING" id="578942.SAMN05216289_10119"/>
<dbReference type="InterPro" id="IPR027417">
    <property type="entry name" value="P-loop_NTPase"/>
</dbReference>
<organism evidence="2 3">
    <name type="scientific">Dokdonella immobilis</name>
    <dbReference type="NCBI Taxonomy" id="578942"/>
    <lineage>
        <taxon>Bacteria</taxon>
        <taxon>Pseudomonadati</taxon>
        <taxon>Pseudomonadota</taxon>
        <taxon>Gammaproteobacteria</taxon>
        <taxon>Lysobacterales</taxon>
        <taxon>Rhodanobacteraceae</taxon>
        <taxon>Dokdonella</taxon>
    </lineage>
</organism>
<keyword evidence="1" id="KW-0227">DNA damage</keyword>